<keyword evidence="2" id="KW-0547">Nucleotide-binding</keyword>
<reference evidence="2 3" key="1">
    <citation type="submission" date="2014-06" db="EMBL/GenBank/DDBJ databases">
        <title>Draft genome sequence of Bacillus gaemokensis JCM 15801 (MCCC 1A00707).</title>
        <authorList>
            <person name="Lai Q."/>
            <person name="Liu Y."/>
            <person name="Shao Z."/>
        </authorList>
    </citation>
    <scope>NUCLEOTIDE SEQUENCE [LARGE SCALE GENOMIC DNA]</scope>
    <source>
        <strain evidence="2 3">JCM 15801</strain>
    </source>
</reference>
<dbReference type="OrthoDB" id="2837526at2"/>
<dbReference type="AlphaFoldDB" id="A0A073K6W5"/>
<keyword evidence="1" id="KW-0812">Transmembrane</keyword>
<feature type="transmembrane region" description="Helical" evidence="1">
    <location>
        <begin position="15"/>
        <end position="33"/>
    </location>
</feature>
<dbReference type="EMBL" id="JOTM01000035">
    <property type="protein sequence ID" value="KEK22286.1"/>
    <property type="molecule type" value="Genomic_DNA"/>
</dbReference>
<keyword evidence="3" id="KW-1185">Reference proteome</keyword>
<accession>A0A073K6W5</accession>
<evidence type="ECO:0000256" key="1">
    <source>
        <dbReference type="SAM" id="Phobius"/>
    </source>
</evidence>
<name>A0A073K6W5_9BACI</name>
<keyword evidence="2" id="KW-0067">ATP-binding</keyword>
<dbReference type="RefSeq" id="WP_033677767.1">
    <property type="nucleotide sequence ID" value="NZ_JOTM01000035.1"/>
</dbReference>
<organism evidence="2 3">
    <name type="scientific">Bacillus gaemokensis</name>
    <dbReference type="NCBI Taxonomy" id="574375"/>
    <lineage>
        <taxon>Bacteria</taxon>
        <taxon>Bacillati</taxon>
        <taxon>Bacillota</taxon>
        <taxon>Bacilli</taxon>
        <taxon>Bacillales</taxon>
        <taxon>Bacillaceae</taxon>
        <taxon>Bacillus</taxon>
        <taxon>Bacillus cereus group</taxon>
    </lineage>
</organism>
<evidence type="ECO:0000313" key="2">
    <source>
        <dbReference type="EMBL" id="KEK22286.1"/>
    </source>
</evidence>
<feature type="transmembrane region" description="Helical" evidence="1">
    <location>
        <begin position="45"/>
        <end position="64"/>
    </location>
</feature>
<sequence length="271" mass="31049">MSIHKHHVCNAKRTLFLAIIVLIIVTIGFAVEYRKGTVFSSEKDILKLISIMLPACILLIYSLVERSRAKWMEQITQDREISVLLEQRRFVVRREIGLFKTVTYFGLDGNTMGALKENYDSHIQKIWKGILSFLFKGMHEQQLYLYNELGEELLAVKKKWGRRKAYLFYDAMGEKIGELNQLLSFTKWEWHFVLVNGQEIGKVTGDLSATMQKGNWQDGTYIDVKEDGIPLEAVQYFSASGGSLVTISVSENAELQKAVYYTVAAIITFKN</sequence>
<evidence type="ECO:0000313" key="3">
    <source>
        <dbReference type="Proteomes" id="UP000027778"/>
    </source>
</evidence>
<protein>
    <submittedName>
        <fullName evidence="2">Sugar ABC transporter ATP-binding protein</fullName>
    </submittedName>
</protein>
<dbReference type="eggNOG" id="ENOG5030DPJ">
    <property type="taxonomic scope" value="Bacteria"/>
</dbReference>
<keyword evidence="1" id="KW-0472">Membrane</keyword>
<keyword evidence="1" id="KW-1133">Transmembrane helix</keyword>
<gene>
    <name evidence="2" type="ORF">BAGA_20200</name>
</gene>
<dbReference type="Proteomes" id="UP000027778">
    <property type="component" value="Unassembled WGS sequence"/>
</dbReference>
<proteinExistence type="predicted"/>
<comment type="caution">
    <text evidence="2">The sequence shown here is derived from an EMBL/GenBank/DDBJ whole genome shotgun (WGS) entry which is preliminary data.</text>
</comment>
<dbReference type="GO" id="GO:0005524">
    <property type="term" value="F:ATP binding"/>
    <property type="evidence" value="ECO:0007669"/>
    <property type="project" value="UniProtKB-KW"/>
</dbReference>